<evidence type="ECO:0000313" key="1">
    <source>
        <dbReference type="EMBL" id="WTZ13251.1"/>
    </source>
</evidence>
<name>A0AAU3I5W1_9ACTN</name>
<protein>
    <recommendedName>
        <fullName evidence="2">Resolvase/invertase-type recombinase catalytic domain-containing protein</fullName>
    </recommendedName>
</protein>
<evidence type="ECO:0008006" key="2">
    <source>
        <dbReference type="Google" id="ProtNLM"/>
    </source>
</evidence>
<reference evidence="1" key="1">
    <citation type="submission" date="2022-10" db="EMBL/GenBank/DDBJ databases">
        <title>The complete genomes of actinobacterial strains from the NBC collection.</title>
        <authorList>
            <person name="Joergensen T.S."/>
            <person name="Alvarez Arevalo M."/>
            <person name="Sterndorff E.B."/>
            <person name="Faurdal D."/>
            <person name="Vuksanovic O."/>
            <person name="Mourched A.-S."/>
            <person name="Charusanti P."/>
            <person name="Shaw S."/>
            <person name="Blin K."/>
            <person name="Weber T."/>
        </authorList>
    </citation>
    <scope>NUCLEOTIDE SEQUENCE</scope>
    <source>
        <strain evidence="1">NBC_01393</strain>
    </source>
</reference>
<dbReference type="AlphaFoldDB" id="A0AAU3I5W1"/>
<gene>
    <name evidence="1" type="ORF">OG699_37970</name>
</gene>
<proteinExistence type="predicted"/>
<dbReference type="EMBL" id="CP109546">
    <property type="protein sequence ID" value="WTZ13251.1"/>
    <property type="molecule type" value="Genomic_DNA"/>
</dbReference>
<accession>A0AAU3I5W1</accession>
<organism evidence="1">
    <name type="scientific">Streptomyces sp. NBC_01393</name>
    <dbReference type="NCBI Taxonomy" id="2903851"/>
    <lineage>
        <taxon>Bacteria</taxon>
        <taxon>Bacillati</taxon>
        <taxon>Actinomycetota</taxon>
        <taxon>Actinomycetes</taxon>
        <taxon>Kitasatosporales</taxon>
        <taxon>Streptomycetaceae</taxon>
        <taxon>Streptomyces</taxon>
    </lineage>
</organism>
<sequence length="73" mass="8023">MAKQISPESMLVIARIGGSSSSRRQERRDTVAEGEALIALWAAEGYTTFWAEVGEQGLSKPFRLVDGERQPLS</sequence>